<dbReference type="GO" id="GO:0004325">
    <property type="term" value="F:ferrochelatase activity"/>
    <property type="evidence" value="ECO:0007669"/>
    <property type="project" value="UniProtKB-UniRule"/>
</dbReference>
<comment type="function">
    <text evidence="7">Involved in coproporphyrin-dependent heme b biosynthesis. Catalyzes the insertion of ferrous iron into coproporphyrin III to form Fe-coproporphyrin III.</text>
</comment>
<gene>
    <name evidence="7" type="primary">cpfC</name>
    <name evidence="10" type="ORF">ABLG96_07445</name>
</gene>
<dbReference type="InterPro" id="IPR033644">
    <property type="entry name" value="Ferrochelatase_C"/>
</dbReference>
<comment type="catalytic activity">
    <reaction evidence="6">
        <text>Fe-coproporphyrin III + 2 H(+) = coproporphyrin III + Fe(2+)</text>
        <dbReference type="Rhea" id="RHEA:49572"/>
        <dbReference type="ChEBI" id="CHEBI:15378"/>
        <dbReference type="ChEBI" id="CHEBI:29033"/>
        <dbReference type="ChEBI" id="CHEBI:68438"/>
        <dbReference type="ChEBI" id="CHEBI:131725"/>
        <dbReference type="EC" id="4.99.1.9"/>
    </reaction>
    <physiologicalReaction direction="right-to-left" evidence="6">
        <dbReference type="Rhea" id="RHEA:49574"/>
    </physiologicalReaction>
</comment>
<keyword evidence="2 7" id="KW-0408">Iron</keyword>
<dbReference type="GO" id="GO:0006783">
    <property type="term" value="P:heme biosynthetic process"/>
    <property type="evidence" value="ECO:0007669"/>
    <property type="project" value="UniProtKB-UniRule"/>
</dbReference>
<dbReference type="GO" id="GO:0046872">
    <property type="term" value="F:metal ion binding"/>
    <property type="evidence" value="ECO:0007669"/>
    <property type="project" value="UniProtKB-KW"/>
</dbReference>
<keyword evidence="3 7" id="KW-0350">Heme biosynthesis</keyword>
<accession>A0AAU8DUJ3</accession>
<evidence type="ECO:0000256" key="5">
    <source>
        <dbReference type="ARBA" id="ARBA00023244"/>
    </source>
</evidence>
<feature type="region of interest" description="Disordered" evidence="9">
    <location>
        <begin position="374"/>
        <end position="399"/>
    </location>
</feature>
<dbReference type="InterPro" id="IPR001015">
    <property type="entry name" value="Ferrochelatase"/>
</dbReference>
<dbReference type="GO" id="GO:0005737">
    <property type="term" value="C:cytoplasm"/>
    <property type="evidence" value="ECO:0007669"/>
    <property type="project" value="UniProtKB-SubCell"/>
</dbReference>
<dbReference type="InterPro" id="IPR033659">
    <property type="entry name" value="Ferrochelatase_N"/>
</dbReference>
<dbReference type="Gene3D" id="3.40.50.1400">
    <property type="match status" value="2"/>
</dbReference>
<keyword evidence="4 7" id="KW-0456">Lyase</keyword>
<dbReference type="NCBIfam" id="NF000689">
    <property type="entry name" value="PRK00035.2-1"/>
    <property type="match status" value="1"/>
</dbReference>
<evidence type="ECO:0000256" key="2">
    <source>
        <dbReference type="ARBA" id="ARBA00023004"/>
    </source>
</evidence>
<dbReference type="HAMAP" id="MF_00323">
    <property type="entry name" value="Ferrochelatase"/>
    <property type="match status" value="1"/>
</dbReference>
<evidence type="ECO:0000256" key="3">
    <source>
        <dbReference type="ARBA" id="ARBA00023133"/>
    </source>
</evidence>
<keyword evidence="7" id="KW-0963">Cytoplasm</keyword>
<dbReference type="CDD" id="cd00419">
    <property type="entry name" value="Ferrochelatase_C"/>
    <property type="match status" value="1"/>
</dbReference>
<dbReference type="PANTHER" id="PTHR11108:SF1">
    <property type="entry name" value="FERROCHELATASE, MITOCHONDRIAL"/>
    <property type="match status" value="1"/>
</dbReference>
<dbReference type="EC" id="4.99.1.9" evidence="7"/>
<dbReference type="EMBL" id="CP159218">
    <property type="protein sequence ID" value="XCG65123.1"/>
    <property type="molecule type" value="Genomic_DNA"/>
</dbReference>
<dbReference type="RefSeq" id="WP_353650734.1">
    <property type="nucleotide sequence ID" value="NZ_CP159218.1"/>
</dbReference>
<feature type="binding site" evidence="7">
    <location>
        <position position="295"/>
    </location>
    <ligand>
        <name>Fe(2+)</name>
        <dbReference type="ChEBI" id="CHEBI:29033"/>
    </ligand>
</feature>
<organism evidence="10">
    <name type="scientific">Nakamurella sp. A5-74</name>
    <dbReference type="NCBI Taxonomy" id="3158264"/>
    <lineage>
        <taxon>Bacteria</taxon>
        <taxon>Bacillati</taxon>
        <taxon>Actinomycetota</taxon>
        <taxon>Actinomycetes</taxon>
        <taxon>Nakamurellales</taxon>
        <taxon>Nakamurellaceae</taxon>
        <taxon>Nakamurella</taxon>
    </lineage>
</organism>
<keyword evidence="5 7" id="KW-0627">Porphyrin biosynthesis</keyword>
<evidence type="ECO:0000256" key="4">
    <source>
        <dbReference type="ARBA" id="ARBA00023239"/>
    </source>
</evidence>
<evidence type="ECO:0000313" key="10">
    <source>
        <dbReference type="EMBL" id="XCG65123.1"/>
    </source>
</evidence>
<evidence type="ECO:0000256" key="8">
    <source>
        <dbReference type="RuleBase" id="RU004185"/>
    </source>
</evidence>
<feature type="binding site" evidence="7">
    <location>
        <position position="133"/>
    </location>
    <ligand>
        <name>Fe-coproporphyrin III</name>
        <dbReference type="ChEBI" id="CHEBI:68438"/>
    </ligand>
</feature>
<dbReference type="CDD" id="cd03411">
    <property type="entry name" value="Ferrochelatase_N"/>
    <property type="match status" value="1"/>
</dbReference>
<evidence type="ECO:0000256" key="7">
    <source>
        <dbReference type="HAMAP-Rule" id="MF_00323"/>
    </source>
</evidence>
<reference evidence="10" key="1">
    <citation type="submission" date="2024-05" db="EMBL/GenBank/DDBJ databases">
        <authorList>
            <person name="Cai S.Y."/>
            <person name="Jin L.M."/>
            <person name="Li H.R."/>
        </authorList>
    </citation>
    <scope>NUCLEOTIDE SEQUENCE</scope>
    <source>
        <strain evidence="10">A5-74</strain>
    </source>
</reference>
<comment type="similarity">
    <text evidence="7 8">Belongs to the ferrochelatase family.</text>
</comment>
<evidence type="ECO:0000256" key="1">
    <source>
        <dbReference type="ARBA" id="ARBA00004744"/>
    </source>
</evidence>
<dbReference type="SUPFAM" id="SSF53800">
    <property type="entry name" value="Chelatase"/>
    <property type="match status" value="1"/>
</dbReference>
<dbReference type="AlphaFoldDB" id="A0AAU8DUJ3"/>
<keyword evidence="7" id="KW-0479">Metal-binding</keyword>
<dbReference type="PANTHER" id="PTHR11108">
    <property type="entry name" value="FERROCHELATASE"/>
    <property type="match status" value="1"/>
</dbReference>
<comment type="caution">
    <text evidence="7">Lacks conserved residue(s) required for the propagation of feature annotation.</text>
</comment>
<dbReference type="Pfam" id="PF00762">
    <property type="entry name" value="Ferrochelatase"/>
    <property type="match status" value="1"/>
</dbReference>
<sequence>MTASPSAATAPEPGYDAILLAGFGGPEGQDDVLPFLRNVTRGRGIPDERLEEVATHYRAMGGISPINDQNRVLLDALRAELADRSIALPVFWGNRNWDPYLADAVTEAKQQGRVRLLAIATSAYSSYSSCRQYRENFAQALIDTDSVGTVTIDKIQPYFDQPGFLDPFVDATAKAVRQAIDAGFTPDEIEVVFSTHSIPDPMADTSGSATLGDHRRGGAYVTQHLAAGQYVIDRVVADSAFLQGIRWQLAYQSRSGAPSAPWLEPDINDVLKGLAADGRRAIVCVPIGFVSDHMEVIWDLDTEAAQTAANLDLAFWRIPTPGVDPRFVTGLIDLVAERLGRGLPRESVLSVPTRPNFCAPGCCVNARGVRPTTGAQDSADDWAAARESASTATVGGPRS</sequence>
<comment type="pathway">
    <text evidence="1 7">Porphyrin-containing compound metabolism; protoheme biosynthesis.</text>
</comment>
<evidence type="ECO:0000256" key="9">
    <source>
        <dbReference type="SAM" id="MobiDB-lite"/>
    </source>
</evidence>
<evidence type="ECO:0000256" key="6">
    <source>
        <dbReference type="ARBA" id="ARBA00024536"/>
    </source>
</evidence>
<name>A0AAU8DUJ3_9ACTN</name>
<comment type="subcellular location">
    <subcellularLocation>
        <location evidence="7">Cytoplasm</location>
    </subcellularLocation>
</comment>
<feature type="binding site" evidence="7">
    <location>
        <position position="196"/>
    </location>
    <ligand>
        <name>Fe(2+)</name>
        <dbReference type="ChEBI" id="CHEBI:29033"/>
    </ligand>
</feature>
<protein>
    <recommendedName>
        <fullName evidence="7">Coproporphyrin III ferrochelatase</fullName>
        <ecNumber evidence="7">4.99.1.9</ecNumber>
    </recommendedName>
</protein>
<proteinExistence type="inferred from homology"/>
<feature type="binding site" evidence="7">
    <location>
        <position position="64"/>
    </location>
    <ligand>
        <name>Fe-coproporphyrin III</name>
        <dbReference type="ChEBI" id="CHEBI:68438"/>
    </ligand>
</feature>